<feature type="chain" id="PRO_5043988583" evidence="1">
    <location>
        <begin position="20"/>
        <end position="82"/>
    </location>
</feature>
<dbReference type="Proteomes" id="UP001054945">
    <property type="component" value="Unassembled WGS sequence"/>
</dbReference>
<sequence length="82" mass="9127">MRPRNLIATLLALVKQAAASKVEERKLEFSELAVDIVDDLQEDHLHTELAISQHEWCVIDSIVGAAFVMVGRSACKNMSYPC</sequence>
<organism evidence="2 3">
    <name type="scientific">Caerostris extrusa</name>
    <name type="common">Bark spider</name>
    <name type="synonym">Caerostris bankana</name>
    <dbReference type="NCBI Taxonomy" id="172846"/>
    <lineage>
        <taxon>Eukaryota</taxon>
        <taxon>Metazoa</taxon>
        <taxon>Ecdysozoa</taxon>
        <taxon>Arthropoda</taxon>
        <taxon>Chelicerata</taxon>
        <taxon>Arachnida</taxon>
        <taxon>Araneae</taxon>
        <taxon>Araneomorphae</taxon>
        <taxon>Entelegynae</taxon>
        <taxon>Araneoidea</taxon>
        <taxon>Araneidae</taxon>
        <taxon>Caerostris</taxon>
    </lineage>
</organism>
<gene>
    <name evidence="2" type="ORF">CEXT_580201</name>
</gene>
<evidence type="ECO:0000313" key="2">
    <source>
        <dbReference type="EMBL" id="GIY18380.1"/>
    </source>
</evidence>
<keyword evidence="3" id="KW-1185">Reference proteome</keyword>
<dbReference type="AlphaFoldDB" id="A0AAV4RDT1"/>
<keyword evidence="1" id="KW-0732">Signal</keyword>
<dbReference type="EMBL" id="BPLR01007616">
    <property type="protein sequence ID" value="GIY18380.1"/>
    <property type="molecule type" value="Genomic_DNA"/>
</dbReference>
<evidence type="ECO:0000256" key="1">
    <source>
        <dbReference type="SAM" id="SignalP"/>
    </source>
</evidence>
<protein>
    <submittedName>
        <fullName evidence="2">Uncharacterized protein</fullName>
    </submittedName>
</protein>
<accession>A0AAV4RDT1</accession>
<feature type="signal peptide" evidence="1">
    <location>
        <begin position="1"/>
        <end position="19"/>
    </location>
</feature>
<proteinExistence type="predicted"/>
<reference evidence="2 3" key="1">
    <citation type="submission" date="2021-06" db="EMBL/GenBank/DDBJ databases">
        <title>Caerostris extrusa draft genome.</title>
        <authorList>
            <person name="Kono N."/>
            <person name="Arakawa K."/>
        </authorList>
    </citation>
    <scope>NUCLEOTIDE SEQUENCE [LARGE SCALE GENOMIC DNA]</scope>
</reference>
<evidence type="ECO:0000313" key="3">
    <source>
        <dbReference type="Proteomes" id="UP001054945"/>
    </source>
</evidence>
<name>A0AAV4RDT1_CAEEX</name>
<comment type="caution">
    <text evidence="2">The sequence shown here is derived from an EMBL/GenBank/DDBJ whole genome shotgun (WGS) entry which is preliminary data.</text>
</comment>